<name>A0ABS4SIV5_9PROT</name>
<sequence length="81" mass="8647">MPIRFDGETARFDGACTADEAIPLAEWTEAANAPRVDLGACTSLHTALLQVLMVAHTTVAVEPEDAFLKAWVAPLLRNTPG</sequence>
<proteinExistence type="predicted"/>
<gene>
    <name evidence="1" type="ORF">J2851_001089</name>
</gene>
<evidence type="ECO:0008006" key="3">
    <source>
        <dbReference type="Google" id="ProtNLM"/>
    </source>
</evidence>
<reference evidence="1 2" key="1">
    <citation type="submission" date="2021-03" db="EMBL/GenBank/DDBJ databases">
        <title>Genomic Encyclopedia of Type Strains, Phase III (KMG-III): the genomes of soil and plant-associated and newly described type strains.</title>
        <authorList>
            <person name="Whitman W."/>
        </authorList>
    </citation>
    <scope>NUCLEOTIDE SEQUENCE [LARGE SCALE GENOMIC DNA]</scope>
    <source>
        <strain evidence="1 2">IMMIB AFH-6</strain>
    </source>
</reference>
<dbReference type="RefSeq" id="WP_209764771.1">
    <property type="nucleotide sequence ID" value="NZ_JAGINP010000003.1"/>
</dbReference>
<dbReference type="Proteomes" id="UP000781958">
    <property type="component" value="Unassembled WGS sequence"/>
</dbReference>
<comment type="caution">
    <text evidence="1">The sequence shown here is derived from an EMBL/GenBank/DDBJ whole genome shotgun (WGS) entry which is preliminary data.</text>
</comment>
<dbReference type="EMBL" id="JAGINP010000003">
    <property type="protein sequence ID" value="MBP2291340.1"/>
    <property type="molecule type" value="Genomic_DNA"/>
</dbReference>
<organism evidence="1 2">
    <name type="scientific">Azospirillum rugosum</name>
    <dbReference type="NCBI Taxonomy" id="416170"/>
    <lineage>
        <taxon>Bacteria</taxon>
        <taxon>Pseudomonadati</taxon>
        <taxon>Pseudomonadota</taxon>
        <taxon>Alphaproteobacteria</taxon>
        <taxon>Rhodospirillales</taxon>
        <taxon>Azospirillaceae</taxon>
        <taxon>Azospirillum</taxon>
    </lineage>
</organism>
<evidence type="ECO:0000313" key="2">
    <source>
        <dbReference type="Proteomes" id="UP000781958"/>
    </source>
</evidence>
<protein>
    <recommendedName>
        <fullName evidence="3">STAS domain-containing protein</fullName>
    </recommendedName>
</protein>
<evidence type="ECO:0000313" key="1">
    <source>
        <dbReference type="EMBL" id="MBP2291340.1"/>
    </source>
</evidence>
<keyword evidence="2" id="KW-1185">Reference proteome</keyword>
<accession>A0ABS4SIV5</accession>